<gene>
    <name evidence="8" type="ORF">SAMN04515656_11745</name>
</gene>
<dbReference type="AlphaFoldDB" id="A0A1H4CSS1"/>
<protein>
    <submittedName>
        <fullName evidence="8">PLAT/LH2 domain-containing protein</fullName>
    </submittedName>
</protein>
<feature type="domain" description="Gram-positive cocci surface proteins LPxTG" evidence="7">
    <location>
        <begin position="600"/>
        <end position="635"/>
    </location>
</feature>
<organism evidence="8 9">
    <name type="scientific">Eubacterium aggregans</name>
    <dbReference type="NCBI Taxonomy" id="81409"/>
    <lineage>
        <taxon>Bacteria</taxon>
        <taxon>Bacillati</taxon>
        <taxon>Bacillota</taxon>
        <taxon>Clostridia</taxon>
        <taxon>Eubacteriales</taxon>
        <taxon>Eubacteriaceae</taxon>
        <taxon>Eubacterium</taxon>
    </lineage>
</organism>
<dbReference type="InterPro" id="IPR019931">
    <property type="entry name" value="LPXTG_anchor"/>
</dbReference>
<evidence type="ECO:0000256" key="1">
    <source>
        <dbReference type="ARBA" id="ARBA00022512"/>
    </source>
</evidence>
<dbReference type="InterPro" id="IPR001024">
    <property type="entry name" value="PLAT/LH2_dom"/>
</dbReference>
<feature type="transmembrane region" description="Helical" evidence="5">
    <location>
        <begin position="611"/>
        <end position="631"/>
    </location>
</feature>
<dbReference type="PANTHER" id="PTHR31718:SF60">
    <property type="entry name" value="LIPOXYGENASE HOMOLOGY DOMAIN-CONTAINING PROTEIN 1"/>
    <property type="match status" value="1"/>
</dbReference>
<evidence type="ECO:0000256" key="3">
    <source>
        <dbReference type="ARBA" id="ARBA00022729"/>
    </source>
</evidence>
<dbReference type="Pfam" id="PF01477">
    <property type="entry name" value="PLAT"/>
    <property type="match status" value="1"/>
</dbReference>
<dbReference type="Proteomes" id="UP000199394">
    <property type="component" value="Unassembled WGS sequence"/>
</dbReference>
<reference evidence="8 9" key="1">
    <citation type="submission" date="2016-10" db="EMBL/GenBank/DDBJ databases">
        <authorList>
            <person name="de Groot N.N."/>
        </authorList>
    </citation>
    <scope>NUCLEOTIDE SEQUENCE [LARGE SCALE GENOMIC DNA]</scope>
    <source>
        <strain evidence="8 9">SR12</strain>
    </source>
</reference>
<dbReference type="EMBL" id="FNRK01000017">
    <property type="protein sequence ID" value="SEA63396.1"/>
    <property type="molecule type" value="Genomic_DNA"/>
</dbReference>
<keyword evidence="5" id="KW-0812">Transmembrane</keyword>
<evidence type="ECO:0000313" key="8">
    <source>
        <dbReference type="EMBL" id="SEA63396.1"/>
    </source>
</evidence>
<dbReference type="SUPFAM" id="SSF49723">
    <property type="entry name" value="Lipase/lipooxygenase domain (PLAT/LH2 domain)"/>
    <property type="match status" value="2"/>
</dbReference>
<dbReference type="STRING" id="81409.SAMN04515656_11745"/>
<keyword evidence="5" id="KW-1133">Transmembrane helix</keyword>
<evidence type="ECO:0000259" key="6">
    <source>
        <dbReference type="PROSITE" id="PS50095"/>
    </source>
</evidence>
<name>A0A1H4CSS1_9FIRM</name>
<dbReference type="Gene3D" id="2.60.60.20">
    <property type="entry name" value="PLAT/LH2 domain"/>
    <property type="match status" value="2"/>
</dbReference>
<keyword evidence="1" id="KW-0134">Cell wall</keyword>
<accession>A0A1H4CSS1</accession>
<keyword evidence="3" id="KW-0732">Signal</keyword>
<feature type="domain" description="PLAT" evidence="6">
    <location>
        <begin position="269"/>
        <end position="395"/>
    </location>
</feature>
<proteinExistence type="predicted"/>
<dbReference type="PROSITE" id="PS50095">
    <property type="entry name" value="PLAT"/>
    <property type="match status" value="1"/>
</dbReference>
<dbReference type="PANTHER" id="PTHR31718">
    <property type="entry name" value="PLAT DOMAIN-CONTAINING PROTEIN"/>
    <property type="match status" value="1"/>
</dbReference>
<evidence type="ECO:0000313" key="9">
    <source>
        <dbReference type="Proteomes" id="UP000199394"/>
    </source>
</evidence>
<evidence type="ECO:0000256" key="2">
    <source>
        <dbReference type="ARBA" id="ARBA00022525"/>
    </source>
</evidence>
<evidence type="ECO:0000256" key="5">
    <source>
        <dbReference type="SAM" id="Phobius"/>
    </source>
</evidence>
<evidence type="ECO:0000259" key="7">
    <source>
        <dbReference type="PROSITE" id="PS50847"/>
    </source>
</evidence>
<evidence type="ECO:0000256" key="4">
    <source>
        <dbReference type="ARBA" id="ARBA00023088"/>
    </source>
</evidence>
<keyword evidence="9" id="KW-1185">Reference proteome</keyword>
<keyword evidence="5" id="KW-0472">Membrane</keyword>
<dbReference type="PROSITE" id="PS50847">
    <property type="entry name" value="GRAM_POS_ANCHORING"/>
    <property type="match status" value="1"/>
</dbReference>
<keyword evidence="2" id="KW-0964">Secreted</keyword>
<dbReference type="InterPro" id="IPR036392">
    <property type="entry name" value="PLAT/LH2_dom_sf"/>
</dbReference>
<dbReference type="RefSeq" id="WP_090308353.1">
    <property type="nucleotide sequence ID" value="NZ_FNRK01000017.1"/>
</dbReference>
<sequence length="635" mass="68236">MGSNLVIDTVTTFETGSGEALTPYVLKLTSTGEGNAETDETIYADIVAKDGTKETVTFGSIGSKTTGYKFFKSSIANIDLDHLVLYMNNNADKSKIKSVSLIRGGTSNLNGAYTIPVYAEISQSNPWTGSLDSTVAAVDLKTSTQDNSGTDSGIAMGVVNTSGQSLGTTPIRFDTDRNHLESGDTDTAYFSASGLTADAIAGFTLKSDTGGDNSGWSLESMSNLKLLAAVRDGLSESVTDIAPGSLQTNQWIIQRDYAYTFMLSTAQTRQYQMDFKTSTKKDAGTDSDIQICLYNAAGESSGWIQQWHYNNPSGRDLNEKGDVNSLNFATDKDLGEITHIEIQTDDSGSHSDWYPEYVHVTPLWNGAAAGETAVFNINKWIEESGFTYTFYSEKYLAGNSQDTIAQLTNACNINLFEHLREDIIDRLMAATTTDLHIRLKNHDSISKELLQKLKDNGKNLLVEYYDDAEEYRYGWLFRAEDMTDITGDINMAITEVTPDATALGQIGGDRQVVQLHFAQSGDLGLTAGIRYRLPSGIGAEGQGYTIYHQNDNGRLSEITTGMLSDTGCVAFSITGGSDYLVALDAAQPGAPAVTKPAAAAPGTGIASTSTAMIAAAIIGLAVLILGAAVLVKRRR</sequence>
<keyword evidence="4" id="KW-0572">Peptidoglycan-anchor</keyword>